<reference evidence="2" key="1">
    <citation type="submission" date="2022-11" db="UniProtKB">
        <authorList>
            <consortium name="WormBaseParasite"/>
        </authorList>
    </citation>
    <scope>IDENTIFICATION</scope>
</reference>
<dbReference type="WBParaSite" id="PgB30_g007_t07">
    <property type="protein sequence ID" value="PgB30_g007_t07"/>
    <property type="gene ID" value="PgB30_g007"/>
</dbReference>
<evidence type="ECO:0000313" key="1">
    <source>
        <dbReference type="Proteomes" id="UP000887569"/>
    </source>
</evidence>
<protein>
    <submittedName>
        <fullName evidence="2">Biopterin-dependent aromatic amino acid hydroxylase family profile domain-containing protein</fullName>
    </submittedName>
</protein>
<keyword evidence="1" id="KW-1185">Reference proteome</keyword>
<name>A0A915A0Q0_PARUN</name>
<organism evidence="1 2">
    <name type="scientific">Parascaris univalens</name>
    <name type="common">Nematode worm</name>
    <dbReference type="NCBI Taxonomy" id="6257"/>
    <lineage>
        <taxon>Eukaryota</taxon>
        <taxon>Metazoa</taxon>
        <taxon>Ecdysozoa</taxon>
        <taxon>Nematoda</taxon>
        <taxon>Chromadorea</taxon>
        <taxon>Rhabditida</taxon>
        <taxon>Spirurina</taxon>
        <taxon>Ascaridomorpha</taxon>
        <taxon>Ascaridoidea</taxon>
        <taxon>Ascarididae</taxon>
        <taxon>Parascaris</taxon>
    </lineage>
</organism>
<sequence length="73" mass="8172">LLSSTTAQGYQRRNGDVGRCAHQDEGVVQHCLDLYEFECCVNFFSLVAFSTALIKKISSTTLTIEEMHSDRSL</sequence>
<dbReference type="AlphaFoldDB" id="A0A915A0Q0"/>
<dbReference type="Proteomes" id="UP000887569">
    <property type="component" value="Unplaced"/>
</dbReference>
<evidence type="ECO:0000313" key="2">
    <source>
        <dbReference type="WBParaSite" id="PgB30_g007_t07"/>
    </source>
</evidence>
<proteinExistence type="predicted"/>
<accession>A0A915A0Q0</accession>